<evidence type="ECO:0000256" key="3">
    <source>
        <dbReference type="ARBA" id="ARBA00022989"/>
    </source>
</evidence>
<proteinExistence type="predicted"/>
<evidence type="ECO:0000256" key="4">
    <source>
        <dbReference type="ARBA" id="ARBA00023136"/>
    </source>
</evidence>
<name>A0A1W1CVM7_9ZZZZ</name>
<reference evidence="7" key="1">
    <citation type="submission" date="2016-10" db="EMBL/GenBank/DDBJ databases">
        <authorList>
            <person name="de Groot N.N."/>
        </authorList>
    </citation>
    <scope>NUCLEOTIDE SEQUENCE</scope>
</reference>
<evidence type="ECO:0000313" key="7">
    <source>
        <dbReference type="EMBL" id="SFV69721.1"/>
    </source>
</evidence>
<keyword evidence="4 5" id="KW-0472">Membrane</keyword>
<dbReference type="PROSITE" id="PS50234">
    <property type="entry name" value="VWFA"/>
    <property type="match status" value="1"/>
</dbReference>
<dbReference type="EMBL" id="FPHN01000279">
    <property type="protein sequence ID" value="SFV69721.1"/>
    <property type="molecule type" value="Genomic_DNA"/>
</dbReference>
<keyword evidence="1" id="KW-1003">Cell membrane</keyword>
<protein>
    <submittedName>
        <fullName evidence="7">BatA (Bacteroides aerotolerance operon)</fullName>
    </submittedName>
</protein>
<evidence type="ECO:0000256" key="1">
    <source>
        <dbReference type="ARBA" id="ARBA00022475"/>
    </source>
</evidence>
<dbReference type="InterPro" id="IPR002035">
    <property type="entry name" value="VWF_A"/>
</dbReference>
<sequence length="297" mass="33837">MINNFTFEYPLVFLLLVLFFICSKYCKQKGISIYFPNMMMLKKASSKSRWFLNSLKILSFILLVTALASPIKEDDVIVKNDKGYEISLILDASGSMSEYNKFGIVKEIVEDFVDQRKHDKLALSIFADFAYVAVPLTYDKKSIKRLLQRLDVGVAGRQRTALYEALFLSSNLFKTSKSKEKIAILLTDGMDNANTIPLEVAIKTAKKYNIKVYTVGVGNAGRDFNPSVLQKISKETGGKYFSANTIEKLKEIYSTINKLEKSDIKADKYVKKSYYFQYLLALALLFLMSYFILANKE</sequence>
<evidence type="ECO:0000256" key="2">
    <source>
        <dbReference type="ARBA" id="ARBA00022692"/>
    </source>
</evidence>
<accession>A0A1W1CVM7</accession>
<feature type="transmembrane region" description="Helical" evidence="5">
    <location>
        <begin position="275"/>
        <end position="293"/>
    </location>
</feature>
<evidence type="ECO:0000256" key="5">
    <source>
        <dbReference type="SAM" id="Phobius"/>
    </source>
</evidence>
<dbReference type="InterPro" id="IPR050768">
    <property type="entry name" value="UPF0353/GerABKA_families"/>
</dbReference>
<feature type="transmembrane region" description="Helical" evidence="5">
    <location>
        <begin position="121"/>
        <end position="138"/>
    </location>
</feature>
<organism evidence="7">
    <name type="scientific">hydrothermal vent metagenome</name>
    <dbReference type="NCBI Taxonomy" id="652676"/>
    <lineage>
        <taxon>unclassified sequences</taxon>
        <taxon>metagenomes</taxon>
        <taxon>ecological metagenomes</taxon>
    </lineage>
</organism>
<feature type="transmembrane region" description="Helical" evidence="5">
    <location>
        <begin position="50"/>
        <end position="71"/>
    </location>
</feature>
<dbReference type="AlphaFoldDB" id="A0A1W1CVM7"/>
<feature type="transmembrane region" description="Helical" evidence="5">
    <location>
        <begin position="6"/>
        <end position="26"/>
    </location>
</feature>
<feature type="domain" description="VWFA" evidence="6">
    <location>
        <begin position="85"/>
        <end position="256"/>
    </location>
</feature>
<dbReference type="SMART" id="SM00327">
    <property type="entry name" value="VWA"/>
    <property type="match status" value="1"/>
</dbReference>
<dbReference type="Gene3D" id="3.40.50.410">
    <property type="entry name" value="von Willebrand factor, type A domain"/>
    <property type="match status" value="1"/>
</dbReference>
<gene>
    <name evidence="7" type="ORF">MNB_SV-14-998</name>
</gene>
<dbReference type="PANTHER" id="PTHR22550">
    <property type="entry name" value="SPORE GERMINATION PROTEIN"/>
    <property type="match status" value="1"/>
</dbReference>
<dbReference type="Pfam" id="PF00092">
    <property type="entry name" value="VWA"/>
    <property type="match status" value="1"/>
</dbReference>
<dbReference type="InterPro" id="IPR036465">
    <property type="entry name" value="vWFA_dom_sf"/>
</dbReference>
<keyword evidence="2 5" id="KW-0812">Transmembrane</keyword>
<dbReference type="SUPFAM" id="SSF53300">
    <property type="entry name" value="vWA-like"/>
    <property type="match status" value="1"/>
</dbReference>
<keyword evidence="3 5" id="KW-1133">Transmembrane helix</keyword>
<dbReference type="PANTHER" id="PTHR22550:SF5">
    <property type="entry name" value="LEUCINE ZIPPER PROTEIN 4"/>
    <property type="match status" value="1"/>
</dbReference>
<evidence type="ECO:0000259" key="6">
    <source>
        <dbReference type="PROSITE" id="PS50234"/>
    </source>
</evidence>